<organism evidence="3 4">
    <name type="scientific">Lasallia pustulata</name>
    <dbReference type="NCBI Taxonomy" id="136370"/>
    <lineage>
        <taxon>Eukaryota</taxon>
        <taxon>Fungi</taxon>
        <taxon>Dikarya</taxon>
        <taxon>Ascomycota</taxon>
        <taxon>Pezizomycotina</taxon>
        <taxon>Lecanoromycetes</taxon>
        <taxon>OSLEUM clade</taxon>
        <taxon>Umbilicariomycetidae</taxon>
        <taxon>Umbilicariales</taxon>
        <taxon>Umbilicariaceae</taxon>
        <taxon>Lasallia</taxon>
    </lineage>
</organism>
<feature type="compositionally biased region" description="Polar residues" evidence="1">
    <location>
        <begin position="14"/>
        <end position="36"/>
    </location>
</feature>
<reference evidence="3 4" key="1">
    <citation type="submission" date="2019-09" db="EMBL/GenBank/DDBJ databases">
        <title>The hologenome of the rock-dwelling lichen Lasallia pustulata.</title>
        <authorList>
            <person name="Greshake Tzovaras B."/>
            <person name="Segers F."/>
            <person name="Bicker A."/>
            <person name="Dal Grande F."/>
            <person name="Otte J."/>
            <person name="Hankeln T."/>
            <person name="Schmitt I."/>
            <person name="Ebersberger I."/>
        </authorList>
    </citation>
    <scope>NUCLEOTIDE SEQUENCE [LARGE SCALE GENOMIC DNA]</scope>
    <source>
        <strain evidence="3">A1-1</strain>
    </source>
</reference>
<sequence length="208" mass="22672">MPPRLATSKELNRRQTAFQPADASSPNALPPSDSSLVPASQPQAAVDSASINTIIALTVVFGLVFVAFALFVIYWLYMRRLIQLERDRADAENTVWPGHCRHSRENGFKGRTGGSLSADSANSRGDGSRYSPKPNPPLRMPSSSESSEEDVTYSGYVEDNGGYSAPGNCGTRGQDLYLLYLLLLIPLNPKPFTPQDVQNLRAGDLQIE</sequence>
<dbReference type="Proteomes" id="UP000324767">
    <property type="component" value="Unassembled WGS sequence"/>
</dbReference>
<evidence type="ECO:0000256" key="1">
    <source>
        <dbReference type="SAM" id="MobiDB-lite"/>
    </source>
</evidence>
<evidence type="ECO:0000313" key="4">
    <source>
        <dbReference type="Proteomes" id="UP000324767"/>
    </source>
</evidence>
<evidence type="ECO:0000313" key="3">
    <source>
        <dbReference type="EMBL" id="KAA6414022.1"/>
    </source>
</evidence>
<protein>
    <submittedName>
        <fullName evidence="3">Uncharacterized protein</fullName>
    </submittedName>
</protein>
<name>A0A5M8PYJ3_9LECA</name>
<comment type="caution">
    <text evidence="3">The sequence shown here is derived from an EMBL/GenBank/DDBJ whole genome shotgun (WGS) entry which is preliminary data.</text>
</comment>
<accession>A0A5M8PYJ3</accession>
<proteinExistence type="predicted"/>
<dbReference type="AlphaFoldDB" id="A0A5M8PYJ3"/>
<gene>
    <name evidence="3" type="ORF">FRX48_02384</name>
</gene>
<keyword evidence="2" id="KW-1133">Transmembrane helix</keyword>
<dbReference type="OrthoDB" id="10589067at2759"/>
<evidence type="ECO:0000256" key="2">
    <source>
        <dbReference type="SAM" id="Phobius"/>
    </source>
</evidence>
<feature type="transmembrane region" description="Helical" evidence="2">
    <location>
        <begin position="54"/>
        <end position="77"/>
    </location>
</feature>
<keyword evidence="2" id="KW-0812">Transmembrane</keyword>
<keyword evidence="2" id="KW-0472">Membrane</keyword>
<feature type="compositionally biased region" description="Polar residues" evidence="1">
    <location>
        <begin position="114"/>
        <end position="125"/>
    </location>
</feature>
<dbReference type="EMBL" id="VXIT01000003">
    <property type="protein sequence ID" value="KAA6414022.1"/>
    <property type="molecule type" value="Genomic_DNA"/>
</dbReference>
<feature type="region of interest" description="Disordered" evidence="1">
    <location>
        <begin position="96"/>
        <end position="157"/>
    </location>
</feature>
<feature type="region of interest" description="Disordered" evidence="1">
    <location>
        <begin position="1"/>
        <end position="36"/>
    </location>
</feature>